<dbReference type="OrthoDB" id="9182647at2"/>
<feature type="compositionally biased region" description="Low complexity" evidence="1">
    <location>
        <begin position="1"/>
        <end position="30"/>
    </location>
</feature>
<dbReference type="Proteomes" id="UP000297564">
    <property type="component" value="Unassembled WGS sequence"/>
</dbReference>
<keyword evidence="3" id="KW-1185">Reference proteome</keyword>
<organism evidence="2 3">
    <name type="scientific">Ramlibacter rhizophilus</name>
    <dbReference type="NCBI Taxonomy" id="1781167"/>
    <lineage>
        <taxon>Bacteria</taxon>
        <taxon>Pseudomonadati</taxon>
        <taxon>Pseudomonadota</taxon>
        <taxon>Betaproteobacteria</taxon>
        <taxon>Burkholderiales</taxon>
        <taxon>Comamonadaceae</taxon>
        <taxon>Ramlibacter</taxon>
    </lineage>
</organism>
<dbReference type="RefSeq" id="WP_135284940.1">
    <property type="nucleotide sequence ID" value="NZ_SMLL01000003.1"/>
</dbReference>
<dbReference type="EMBL" id="SMLL01000003">
    <property type="protein sequence ID" value="TFZ01641.1"/>
    <property type="molecule type" value="Genomic_DNA"/>
</dbReference>
<evidence type="ECO:0000313" key="2">
    <source>
        <dbReference type="EMBL" id="TFZ01641.1"/>
    </source>
</evidence>
<proteinExistence type="predicted"/>
<feature type="compositionally biased region" description="Low complexity" evidence="1">
    <location>
        <begin position="43"/>
        <end position="64"/>
    </location>
</feature>
<evidence type="ECO:0000313" key="3">
    <source>
        <dbReference type="Proteomes" id="UP000297564"/>
    </source>
</evidence>
<gene>
    <name evidence="2" type="ORF">EZ242_09745</name>
</gene>
<name>A0A4Z0BS29_9BURK</name>
<protein>
    <submittedName>
        <fullName evidence="2">Uncharacterized protein</fullName>
    </submittedName>
</protein>
<accession>A0A4Z0BS29</accession>
<dbReference type="AlphaFoldDB" id="A0A4Z0BS29"/>
<comment type="caution">
    <text evidence="2">The sequence shown here is derived from an EMBL/GenBank/DDBJ whole genome shotgun (WGS) entry which is preliminary data.</text>
</comment>
<sequence>MPTSRAAAPSRNPSAAAGSSKPSKKAVAPSPAKPKARPPAPTAPEQSSKPPASANAKAKPTSKALAKTAGEEKPRKPKLVRDSFTIPKTEYAVIDALKERAARGGSPAKKSELLRAGIKLLASLDDAAFANAMKQVPTIKTGRPAKG</sequence>
<evidence type="ECO:0000256" key="1">
    <source>
        <dbReference type="SAM" id="MobiDB-lite"/>
    </source>
</evidence>
<feature type="region of interest" description="Disordered" evidence="1">
    <location>
        <begin position="1"/>
        <end position="83"/>
    </location>
</feature>
<reference evidence="2 3" key="1">
    <citation type="submission" date="2019-03" db="EMBL/GenBank/DDBJ databases">
        <title>Ramlibacter rhizophilus CCTCC AB2015357, whole genome shotgun sequence.</title>
        <authorList>
            <person name="Zhang X."/>
            <person name="Feng G."/>
            <person name="Zhu H."/>
        </authorList>
    </citation>
    <scope>NUCLEOTIDE SEQUENCE [LARGE SCALE GENOMIC DNA]</scope>
    <source>
        <strain evidence="2 3">CCTCC AB2015357</strain>
    </source>
</reference>